<evidence type="ECO:0000256" key="1">
    <source>
        <dbReference type="SAM" id="SignalP"/>
    </source>
</evidence>
<dbReference type="RefSeq" id="WP_055213538.1">
    <property type="nucleotide sequence ID" value="NZ_CYXO01000002.1"/>
</dbReference>
<reference evidence="2 3" key="1">
    <citation type="submission" date="2015-09" db="EMBL/GenBank/DDBJ databases">
        <authorList>
            <consortium name="Pathogen Informatics"/>
        </authorList>
    </citation>
    <scope>NUCLEOTIDE SEQUENCE [LARGE SCALE GENOMIC DNA]</scope>
    <source>
        <strain evidence="2 3">2789STDY5834961</strain>
    </source>
</reference>
<protein>
    <recommendedName>
        <fullName evidence="4">WxL domain-containing protein</fullName>
    </recommendedName>
</protein>
<feature type="signal peptide" evidence="1">
    <location>
        <begin position="1"/>
        <end position="33"/>
    </location>
</feature>
<organism evidence="2 3">
    <name type="scientific">Dorea longicatena</name>
    <dbReference type="NCBI Taxonomy" id="88431"/>
    <lineage>
        <taxon>Bacteria</taxon>
        <taxon>Bacillati</taxon>
        <taxon>Bacillota</taxon>
        <taxon>Clostridia</taxon>
        <taxon>Lachnospirales</taxon>
        <taxon>Lachnospiraceae</taxon>
        <taxon>Dorea</taxon>
    </lineage>
</organism>
<keyword evidence="1" id="KW-0732">Signal</keyword>
<evidence type="ECO:0000313" key="3">
    <source>
        <dbReference type="Proteomes" id="UP000095597"/>
    </source>
</evidence>
<dbReference type="EMBL" id="CYXO01000002">
    <property type="protein sequence ID" value="CUM77162.1"/>
    <property type="molecule type" value="Genomic_DNA"/>
</dbReference>
<sequence length="208" mass="20622">MTIAQSIKQGAARYAASALIAAGLIAGGAAAVAANPADAFALSPSTVAGQMSDGSGNTASTAVWLQADTDKLIVAAPTQINMIVQADGTMTGPSAAATQIKNGSAFGIHVSKIQTTAKNSFALESTAKANDSASVTITPGAGTAVNLADTLSGMAITSGTDWNMAKMGATGADINLATVGKLSNITKDLAANQQFAQIDWTFAAGNTK</sequence>
<name>A0A173RGY7_9FIRM</name>
<gene>
    <name evidence="2" type="ORF">ERS852573_00463</name>
</gene>
<evidence type="ECO:0008006" key="4">
    <source>
        <dbReference type="Google" id="ProtNLM"/>
    </source>
</evidence>
<dbReference type="AlphaFoldDB" id="A0A173RGY7"/>
<proteinExistence type="predicted"/>
<dbReference type="Proteomes" id="UP000095597">
    <property type="component" value="Unassembled WGS sequence"/>
</dbReference>
<evidence type="ECO:0000313" key="2">
    <source>
        <dbReference type="EMBL" id="CUM77162.1"/>
    </source>
</evidence>
<feature type="chain" id="PRO_5038355162" description="WxL domain-containing protein" evidence="1">
    <location>
        <begin position="34"/>
        <end position="208"/>
    </location>
</feature>
<accession>A0A173RGY7</accession>